<name>A0AAU9NQL2_9ASTR</name>
<dbReference type="Proteomes" id="UP001157418">
    <property type="component" value="Unassembled WGS sequence"/>
</dbReference>
<dbReference type="AlphaFoldDB" id="A0AAU9NQL2"/>
<comment type="caution">
    <text evidence="1">The sequence shown here is derived from an EMBL/GenBank/DDBJ whole genome shotgun (WGS) entry which is preliminary data.</text>
</comment>
<evidence type="ECO:0000313" key="1">
    <source>
        <dbReference type="EMBL" id="CAH1440170.1"/>
    </source>
</evidence>
<dbReference type="EMBL" id="CAKMRJ010005412">
    <property type="protein sequence ID" value="CAH1440170.1"/>
    <property type="molecule type" value="Genomic_DNA"/>
</dbReference>
<proteinExistence type="predicted"/>
<evidence type="ECO:0000313" key="2">
    <source>
        <dbReference type="Proteomes" id="UP001157418"/>
    </source>
</evidence>
<protein>
    <submittedName>
        <fullName evidence="1">Uncharacterized protein</fullName>
    </submittedName>
</protein>
<gene>
    <name evidence="1" type="ORF">LVIROSA_LOCUS26324</name>
</gene>
<reference evidence="1 2" key="1">
    <citation type="submission" date="2022-01" db="EMBL/GenBank/DDBJ databases">
        <authorList>
            <person name="Xiong W."/>
            <person name="Schranz E."/>
        </authorList>
    </citation>
    <scope>NUCLEOTIDE SEQUENCE [LARGE SCALE GENOMIC DNA]</scope>
</reference>
<accession>A0AAU9NQL2</accession>
<organism evidence="1 2">
    <name type="scientific">Lactuca virosa</name>
    <dbReference type="NCBI Taxonomy" id="75947"/>
    <lineage>
        <taxon>Eukaryota</taxon>
        <taxon>Viridiplantae</taxon>
        <taxon>Streptophyta</taxon>
        <taxon>Embryophyta</taxon>
        <taxon>Tracheophyta</taxon>
        <taxon>Spermatophyta</taxon>
        <taxon>Magnoliopsida</taxon>
        <taxon>eudicotyledons</taxon>
        <taxon>Gunneridae</taxon>
        <taxon>Pentapetalae</taxon>
        <taxon>asterids</taxon>
        <taxon>campanulids</taxon>
        <taxon>Asterales</taxon>
        <taxon>Asteraceae</taxon>
        <taxon>Cichorioideae</taxon>
        <taxon>Cichorieae</taxon>
        <taxon>Lactucinae</taxon>
        <taxon>Lactuca</taxon>
    </lineage>
</organism>
<keyword evidence="2" id="KW-1185">Reference proteome</keyword>
<sequence length="137" mass="15686">MWPSPKCSPLCRLSGPRNPKLVYAPLASVASLNLASIGDSGTSLEVLSTPVSICAIFFLTAQEEECQRYCSHLLCRRVIKNQRKEAQAQKLYDYGEKMGREGSFSLNNLSFFNVEDDNQWWLSNYWNEWSRKYCCCP</sequence>